<reference evidence="1 2" key="1">
    <citation type="submission" date="2015-07" db="EMBL/GenBank/DDBJ databases">
        <authorList>
            <person name="Noorani M."/>
        </authorList>
    </citation>
    <scope>NUCLEOTIDE SEQUENCE [LARGE SCALE GENOMIC DNA]</scope>
    <source>
        <strain evidence="1 2">KCTC 42284</strain>
    </source>
</reference>
<dbReference type="Pfam" id="PF07209">
    <property type="entry name" value="DUF1415"/>
    <property type="match status" value="1"/>
</dbReference>
<dbReference type="Proteomes" id="UP000066624">
    <property type="component" value="Chromosome"/>
</dbReference>
<name>A0A0K0XSL0_9GAMM</name>
<evidence type="ECO:0000313" key="2">
    <source>
        <dbReference type="Proteomes" id="UP000066624"/>
    </source>
</evidence>
<dbReference type="KEGG" id="wma:WM2015_222"/>
<dbReference type="AlphaFoldDB" id="A0A0K0XSL0"/>
<protein>
    <submittedName>
        <fullName evidence="1">Peptidase</fullName>
    </submittedName>
</protein>
<sequence>MTEPLSADTAIAATRAWIERAVIGLNLCPFAGRPWREDRVRLSVSEADGIEALAEDLGEELLRLQRADPVELETSLLIHPFVLNDFFEYNDFLDIADRLVEGMGLAGVIQVASFHPRYQFADTPADDPANFTNRSPFPMLHLLREASIEAATDNIRDPDAIYERNIRTLRELGLEGCRGLASGRTAG</sequence>
<dbReference type="RefSeq" id="WP_049724306.1">
    <property type="nucleotide sequence ID" value="NZ_CP012154.1"/>
</dbReference>
<dbReference type="STRING" id="1579979.WM2015_222"/>
<gene>
    <name evidence="1" type="ORF">WM2015_222</name>
</gene>
<dbReference type="EMBL" id="CP012154">
    <property type="protein sequence ID" value="AKS40611.1"/>
    <property type="molecule type" value="Genomic_DNA"/>
</dbReference>
<dbReference type="OrthoDB" id="277390at2"/>
<keyword evidence="2" id="KW-1185">Reference proteome</keyword>
<proteinExistence type="predicted"/>
<accession>A0A0K0XSL0</accession>
<dbReference type="PATRIC" id="fig|1579979.3.peg.227"/>
<dbReference type="InterPro" id="IPR009858">
    <property type="entry name" value="DUF1415"/>
</dbReference>
<evidence type="ECO:0000313" key="1">
    <source>
        <dbReference type="EMBL" id="AKS40611.1"/>
    </source>
</evidence>
<organism evidence="1 2">
    <name type="scientific">Wenzhouxiangella marina</name>
    <dbReference type="NCBI Taxonomy" id="1579979"/>
    <lineage>
        <taxon>Bacteria</taxon>
        <taxon>Pseudomonadati</taxon>
        <taxon>Pseudomonadota</taxon>
        <taxon>Gammaproteobacteria</taxon>
        <taxon>Chromatiales</taxon>
        <taxon>Wenzhouxiangellaceae</taxon>
        <taxon>Wenzhouxiangella</taxon>
    </lineage>
</organism>